<evidence type="ECO:0000313" key="2">
    <source>
        <dbReference type="EMBL" id="MPM89654.1"/>
    </source>
</evidence>
<evidence type="ECO:0000256" key="1">
    <source>
        <dbReference type="SAM" id="MobiDB-lite"/>
    </source>
</evidence>
<gene>
    <name evidence="2" type="ORF">SDC9_136766</name>
</gene>
<protein>
    <submittedName>
        <fullName evidence="2">Uncharacterized protein</fullName>
    </submittedName>
</protein>
<comment type="caution">
    <text evidence="2">The sequence shown here is derived from an EMBL/GenBank/DDBJ whole genome shotgun (WGS) entry which is preliminary data.</text>
</comment>
<sequence>MAFEFVRQKVSATDHINSGERAEQSEQQVTGYGIRSPLFGDGEKEDAVAGDEARNHCRDGAGHHHRNQRRDADLREQHLGGEQHPGDGAVEDGGDSGAASARQQKRPRFPPEIEEFSRVRADGRTR</sequence>
<proteinExistence type="predicted"/>
<feature type="compositionally biased region" description="Basic and acidic residues" evidence="1">
    <location>
        <begin position="109"/>
        <end position="126"/>
    </location>
</feature>
<feature type="compositionally biased region" description="Basic and acidic residues" evidence="1">
    <location>
        <begin position="69"/>
        <end position="85"/>
    </location>
</feature>
<dbReference type="AlphaFoldDB" id="A0A645DJN2"/>
<dbReference type="EMBL" id="VSSQ01037053">
    <property type="protein sequence ID" value="MPM89654.1"/>
    <property type="molecule type" value="Genomic_DNA"/>
</dbReference>
<feature type="compositionally biased region" description="Basic and acidic residues" evidence="1">
    <location>
        <begin position="41"/>
        <end position="62"/>
    </location>
</feature>
<accession>A0A645DJN2</accession>
<name>A0A645DJN2_9ZZZZ</name>
<organism evidence="2">
    <name type="scientific">bioreactor metagenome</name>
    <dbReference type="NCBI Taxonomy" id="1076179"/>
    <lineage>
        <taxon>unclassified sequences</taxon>
        <taxon>metagenomes</taxon>
        <taxon>ecological metagenomes</taxon>
    </lineage>
</organism>
<reference evidence="2" key="1">
    <citation type="submission" date="2019-08" db="EMBL/GenBank/DDBJ databases">
        <authorList>
            <person name="Kucharzyk K."/>
            <person name="Murdoch R.W."/>
            <person name="Higgins S."/>
            <person name="Loffler F."/>
        </authorList>
    </citation>
    <scope>NUCLEOTIDE SEQUENCE</scope>
</reference>
<feature type="region of interest" description="Disordered" evidence="1">
    <location>
        <begin position="13"/>
        <end position="126"/>
    </location>
</feature>